<dbReference type="PANTHER" id="PTHR31731">
    <property type="match status" value="1"/>
</dbReference>
<evidence type="ECO:0000259" key="3">
    <source>
        <dbReference type="SMART" id="SM00499"/>
    </source>
</evidence>
<dbReference type="EMBL" id="LUHQ01000004">
    <property type="protein sequence ID" value="OAO98531.1"/>
    <property type="molecule type" value="Genomic_DNA"/>
</dbReference>
<dbReference type="Pfam" id="PF14547">
    <property type="entry name" value="Hydrophob_seed"/>
    <property type="match status" value="1"/>
</dbReference>
<dbReference type="EMBL" id="CACSHJ010000095">
    <property type="protein sequence ID" value="CAA0396141.1"/>
    <property type="molecule type" value="Genomic_DNA"/>
</dbReference>
<evidence type="ECO:0000313" key="4">
    <source>
        <dbReference type="Araport" id="AT4G22513"/>
    </source>
</evidence>
<dbReference type="InterPro" id="IPR036312">
    <property type="entry name" value="Bifun_inhib/LTP/seed_sf"/>
</dbReference>
<dbReference type="Proteomes" id="UP000426265">
    <property type="component" value="Unassembled WGS sequence"/>
</dbReference>
<accession>A0A178V0P7</accession>
<evidence type="ECO:0000313" key="7">
    <source>
        <dbReference type="EMBL" id="OAO98531.1"/>
    </source>
</evidence>
<evidence type="ECO:0000313" key="5">
    <source>
        <dbReference type="EMBL" id="CAA0396141.1"/>
    </source>
</evidence>
<reference evidence="7" key="2">
    <citation type="submission" date="2016-03" db="EMBL/GenBank/DDBJ databases">
        <title>Full-length assembly of Arabidopsis thaliana Ler reveals the complement of translocations and inversions.</title>
        <authorList>
            <person name="Zapata L."/>
            <person name="Schneeberger K."/>
            <person name="Ossowski S."/>
        </authorList>
    </citation>
    <scope>NUCLEOTIDE SEQUENCE [LARGE SCALE GENOMIC DNA]</scope>
    <source>
        <tissue evidence="7">Leaf</tissue>
    </source>
</reference>
<gene>
    <name evidence="4" type="ordered locus">At4g22513</name>
    <name evidence="7" type="ordered locus">AXX17_At4g26130</name>
    <name evidence="8" type="ORF">AN1_LOCUS18974</name>
    <name evidence="6" type="ORF">AT9943_LOCUS16355</name>
    <name evidence="5" type="ORF">C24_LOCUS18873</name>
</gene>
<dbReference type="SUPFAM" id="SSF47699">
    <property type="entry name" value="Bifunctional inhibitor/lipid-transfer protein/seed storage 2S albumin"/>
    <property type="match status" value="1"/>
</dbReference>
<keyword evidence="2" id="KW-0732">Signal</keyword>
<comment type="similarity">
    <text evidence="1">Belongs to the plant LTP family. PEARLI1 subfamily.</text>
</comment>
<evidence type="ECO:0000313" key="8">
    <source>
        <dbReference type="EMBL" id="VYS63559.1"/>
    </source>
</evidence>
<feature type="signal peptide" evidence="2">
    <location>
        <begin position="1"/>
        <end position="26"/>
    </location>
</feature>
<dbReference type="OMA" id="CACDIAR"/>
<dbReference type="SMR" id="A0A178V0P7"/>
<feature type="domain" description="Bifunctional inhibitor/plant lipid transfer protein/seed storage helical" evidence="3">
    <location>
        <begin position="30"/>
        <end position="113"/>
    </location>
</feature>
<evidence type="ECO:0000313" key="12">
    <source>
        <dbReference type="Proteomes" id="UP000516314"/>
    </source>
</evidence>
<dbReference type="OrthoDB" id="1099130at2759"/>
<dbReference type="EMBL" id="LR881469">
    <property type="protein sequence ID" value="CAD5328722.1"/>
    <property type="molecule type" value="Genomic_DNA"/>
</dbReference>
<dbReference type="Proteomes" id="UP000516314">
    <property type="component" value="Chromosome 4"/>
</dbReference>
<evidence type="ECO:0000313" key="10">
    <source>
        <dbReference type="Proteomes" id="UP000426265"/>
    </source>
</evidence>
<name>A0A178V0P7_ARATH</name>
<proteinExistence type="inferred from homology"/>
<evidence type="ECO:0000256" key="2">
    <source>
        <dbReference type="SAM" id="SignalP"/>
    </source>
</evidence>
<feature type="chain" id="PRO_5038293471" evidence="2">
    <location>
        <begin position="27"/>
        <end position="115"/>
    </location>
</feature>
<dbReference type="Araport" id="AT4G22513"/>
<dbReference type="InterPro" id="IPR027923">
    <property type="entry name" value="Hydrophob_seed_dom"/>
</dbReference>
<evidence type="ECO:0000313" key="9">
    <source>
        <dbReference type="Proteomes" id="UP000078284"/>
    </source>
</evidence>
<dbReference type="Proteomes" id="UP000078284">
    <property type="component" value="Chromosome 4"/>
</dbReference>
<reference evidence="6 12" key="4">
    <citation type="submission" date="2020-09" db="EMBL/GenBank/DDBJ databases">
        <authorList>
            <person name="Ashkenazy H."/>
        </authorList>
    </citation>
    <scope>NUCLEOTIDE SEQUENCE [LARGE SCALE GENOMIC DNA]</scope>
    <source>
        <strain evidence="12">cv. Cdm-0</strain>
    </source>
</reference>
<reference evidence="9" key="1">
    <citation type="journal article" date="2016" name="Proc. Natl. Acad. Sci. U.S.A.">
        <title>Chromosome-level assembly of Arabidopsis thaliana Ler reveals the extent of translocation and inversion polymorphisms.</title>
        <authorList>
            <person name="Zapata L."/>
            <person name="Ding J."/>
            <person name="Willing E.M."/>
            <person name="Hartwig B."/>
            <person name="Bezdan D."/>
            <person name="Jiao W.B."/>
            <person name="Patel V."/>
            <person name="Velikkakam James G."/>
            <person name="Koornneef M."/>
            <person name="Ossowski S."/>
            <person name="Schneeberger K."/>
        </authorList>
    </citation>
    <scope>NUCLEOTIDE SEQUENCE [LARGE SCALE GENOMIC DNA]</scope>
    <source>
        <strain evidence="9">cv. Landsberg erecta</strain>
    </source>
</reference>
<reference evidence="8 10" key="3">
    <citation type="submission" date="2019-11" db="EMBL/GenBank/DDBJ databases">
        <authorList>
            <person name="Jiao W.-B."/>
            <person name="Schneeberger K."/>
        </authorList>
    </citation>
    <scope>NUCLEOTIDE SEQUENCE [LARGE SCALE GENOMIC DNA]</scope>
    <source>
        <strain evidence="10">cv. An-1</strain>
        <strain evidence="11">cv. C24</strain>
    </source>
</reference>
<dbReference type="GeneID" id="5008158"/>
<dbReference type="Gene3D" id="1.10.110.10">
    <property type="entry name" value="Plant lipid-transfer and hydrophobic proteins"/>
    <property type="match status" value="1"/>
</dbReference>
<evidence type="ECO:0000256" key="1">
    <source>
        <dbReference type="ARBA" id="ARBA00008965"/>
    </source>
</evidence>
<protein>
    <submittedName>
        <fullName evidence="6">(thale cress) hypothetical protein</fullName>
    </submittedName>
</protein>
<sequence length="115" mass="12141">MASKNMTTIMALFLTFNLVFLGFTSAQPVCPLNQSELGICVNVLGLISITTSNAAQCCSILAGLNNVSLVSVCACEAVRLNILNLLGITVNLNLRLNGLLGLCRLPVQPGFNCLL</sequence>
<evidence type="ECO:0000313" key="6">
    <source>
        <dbReference type="EMBL" id="CAD5328722.1"/>
    </source>
</evidence>
<dbReference type="SMART" id="SM00499">
    <property type="entry name" value="AAI"/>
    <property type="match status" value="1"/>
</dbReference>
<dbReference type="ExpressionAtlas" id="A0A178V0P7">
    <property type="expression patterns" value="baseline and differential"/>
</dbReference>
<dbReference type="AlphaFoldDB" id="A0A178V0P7"/>
<dbReference type="RefSeq" id="NP_001078428.1">
    <property type="nucleotide sequence ID" value="NM_001084959.3"/>
</dbReference>
<dbReference type="Proteomes" id="UP000434276">
    <property type="component" value="Unassembled WGS sequence"/>
</dbReference>
<dbReference type="EMBL" id="CACRSJ010000109">
    <property type="protein sequence ID" value="VYS63559.1"/>
    <property type="molecule type" value="Genomic_DNA"/>
</dbReference>
<dbReference type="KEGG" id="ath:AT4G22513"/>
<dbReference type="InterPro" id="IPR051636">
    <property type="entry name" value="Plant_LTP/defense-related"/>
</dbReference>
<organism evidence="7 9">
    <name type="scientific">Arabidopsis thaliana</name>
    <name type="common">Mouse-ear cress</name>
    <dbReference type="NCBI Taxonomy" id="3702"/>
    <lineage>
        <taxon>Eukaryota</taxon>
        <taxon>Viridiplantae</taxon>
        <taxon>Streptophyta</taxon>
        <taxon>Embryophyta</taxon>
        <taxon>Tracheophyta</taxon>
        <taxon>Spermatophyta</taxon>
        <taxon>Magnoliopsida</taxon>
        <taxon>eudicotyledons</taxon>
        <taxon>Gunneridae</taxon>
        <taxon>Pentapetalae</taxon>
        <taxon>rosids</taxon>
        <taxon>malvids</taxon>
        <taxon>Brassicales</taxon>
        <taxon>Brassicaceae</taxon>
        <taxon>Camelineae</taxon>
        <taxon>Arabidopsis</taxon>
    </lineage>
</organism>
<evidence type="ECO:0000313" key="11">
    <source>
        <dbReference type="Proteomes" id="UP000434276"/>
    </source>
</evidence>
<dbReference type="InterPro" id="IPR016140">
    <property type="entry name" value="Bifunc_inhib/LTP/seed_store"/>
</dbReference>